<comment type="caution">
    <text evidence="4">The sequence shown here is derived from an EMBL/GenBank/DDBJ whole genome shotgun (WGS) entry which is preliminary data.</text>
</comment>
<accession>A0ABY2BAR8</accession>
<evidence type="ECO:0000313" key="4">
    <source>
        <dbReference type="EMBL" id="TCO13608.1"/>
    </source>
</evidence>
<dbReference type="RefSeq" id="WP_199240185.1">
    <property type="nucleotide sequence ID" value="NZ_SLWM01000022.1"/>
</dbReference>
<proteinExistence type="predicted"/>
<feature type="transmembrane region" description="Helical" evidence="2">
    <location>
        <begin position="169"/>
        <end position="187"/>
    </location>
</feature>
<name>A0ABY2BAR8_9ACTN</name>
<sequence length="203" mass="21930">MSHSTTPNFSLPGEDRPEMPLLEASANAQAPAAAPTAAQQTEVPQPAQYGNWQAPVPQPIAHGTQRPLPAHTAPAYQPLPMHQQQAIGQIRSTGLAMFLFVITLGIYGLVWFYQVHDEMKRHTGQGLGGGLGLLTAFFLGIVSPFIVSAEVGQLYQQRGLQRPVSGTTGLWYVLGIFILVGPIVWFVKTNSALNAYWRSLGAS</sequence>
<evidence type="ECO:0000256" key="2">
    <source>
        <dbReference type="SAM" id="Phobius"/>
    </source>
</evidence>
<feature type="transmembrane region" description="Helical" evidence="2">
    <location>
        <begin position="95"/>
        <end position="114"/>
    </location>
</feature>
<evidence type="ECO:0000256" key="1">
    <source>
        <dbReference type="SAM" id="MobiDB-lite"/>
    </source>
</evidence>
<dbReference type="Proteomes" id="UP000295818">
    <property type="component" value="Unassembled WGS sequence"/>
</dbReference>
<gene>
    <name evidence="4" type="ORF">EV644_12283</name>
</gene>
<feature type="compositionally biased region" description="Low complexity" evidence="1">
    <location>
        <begin position="24"/>
        <end position="48"/>
    </location>
</feature>
<keyword evidence="5" id="KW-1185">Reference proteome</keyword>
<dbReference type="Pfam" id="PF14018">
    <property type="entry name" value="DUF4234"/>
    <property type="match status" value="1"/>
</dbReference>
<feature type="domain" description="DUF4234" evidence="3">
    <location>
        <begin position="91"/>
        <end position="194"/>
    </location>
</feature>
<organism evidence="4 5">
    <name type="scientific">Kribbella orskensis</name>
    <dbReference type="NCBI Taxonomy" id="2512216"/>
    <lineage>
        <taxon>Bacteria</taxon>
        <taxon>Bacillati</taxon>
        <taxon>Actinomycetota</taxon>
        <taxon>Actinomycetes</taxon>
        <taxon>Propionibacteriales</taxon>
        <taxon>Kribbellaceae</taxon>
        <taxon>Kribbella</taxon>
    </lineage>
</organism>
<feature type="transmembrane region" description="Helical" evidence="2">
    <location>
        <begin position="126"/>
        <end position="148"/>
    </location>
</feature>
<evidence type="ECO:0000259" key="3">
    <source>
        <dbReference type="Pfam" id="PF14018"/>
    </source>
</evidence>
<keyword evidence="2" id="KW-0812">Transmembrane</keyword>
<evidence type="ECO:0000313" key="5">
    <source>
        <dbReference type="Proteomes" id="UP000295818"/>
    </source>
</evidence>
<keyword evidence="2" id="KW-1133">Transmembrane helix</keyword>
<dbReference type="InterPro" id="IPR025328">
    <property type="entry name" value="DUF4234"/>
</dbReference>
<reference evidence="4 5" key="1">
    <citation type="journal article" date="2015" name="Stand. Genomic Sci.">
        <title>Genomic Encyclopedia of Bacterial and Archaeal Type Strains, Phase III: the genomes of soil and plant-associated and newly described type strains.</title>
        <authorList>
            <person name="Whitman W.B."/>
            <person name="Woyke T."/>
            <person name="Klenk H.P."/>
            <person name="Zhou Y."/>
            <person name="Lilburn T.G."/>
            <person name="Beck B.J."/>
            <person name="De Vos P."/>
            <person name="Vandamme P."/>
            <person name="Eisen J.A."/>
            <person name="Garrity G."/>
            <person name="Hugenholtz P."/>
            <person name="Kyrpides N.C."/>
        </authorList>
    </citation>
    <scope>NUCLEOTIDE SEQUENCE [LARGE SCALE GENOMIC DNA]</scope>
    <source>
        <strain evidence="4 5">VKM Ac-2538</strain>
    </source>
</reference>
<keyword evidence="2" id="KW-0472">Membrane</keyword>
<protein>
    <submittedName>
        <fullName evidence="4">Uncharacterized protein DUF4234</fullName>
    </submittedName>
</protein>
<dbReference type="EMBL" id="SLWM01000022">
    <property type="protein sequence ID" value="TCO13608.1"/>
    <property type="molecule type" value="Genomic_DNA"/>
</dbReference>
<feature type="region of interest" description="Disordered" evidence="1">
    <location>
        <begin position="1"/>
        <end position="75"/>
    </location>
</feature>